<reference evidence="8" key="1">
    <citation type="submission" date="2016-10" db="EMBL/GenBank/DDBJ databases">
        <authorList>
            <person name="Varghese N."/>
            <person name="Submissions S."/>
        </authorList>
    </citation>
    <scope>NUCLEOTIDE SEQUENCE [LARGE SCALE GENOMIC DNA]</scope>
    <source>
        <strain evidence="8">DSM 23256</strain>
    </source>
</reference>
<dbReference type="OrthoDB" id="9794566at2"/>
<dbReference type="Proteomes" id="UP000243333">
    <property type="component" value="Unassembled WGS sequence"/>
</dbReference>
<keyword evidence="2 5" id="KW-0963">Cytoplasm</keyword>
<comment type="subcellular location">
    <subcellularLocation>
        <location evidence="5">Cytoplasm</location>
    </subcellularLocation>
</comment>
<feature type="domain" description="N-acetyltransferase" evidence="6">
    <location>
        <begin position="6"/>
        <end position="151"/>
    </location>
</feature>
<evidence type="ECO:0000256" key="5">
    <source>
        <dbReference type="RuleBase" id="RU363094"/>
    </source>
</evidence>
<dbReference type="InterPro" id="IPR016181">
    <property type="entry name" value="Acyl_CoA_acyltransferase"/>
</dbReference>
<dbReference type="RefSeq" id="WP_093691264.1">
    <property type="nucleotide sequence ID" value="NZ_FNBU01000022.1"/>
</dbReference>
<sequence>MSGRQWVIRPMTADDIDAVLKVEQASFTMPWSRAAFTAEVVDNDLAYYLVGEADGTVVGYAGMWIILDEAHVTNVAVLPAYRGQGLGEQLLTALMADAKKRGALSMTLEVRVSNEGAQRLYRRLGFTPRGIRKQYYSDTKEDALIMWKEGL</sequence>
<evidence type="ECO:0000256" key="3">
    <source>
        <dbReference type="ARBA" id="ARBA00022679"/>
    </source>
</evidence>
<dbReference type="Pfam" id="PF00583">
    <property type="entry name" value="Acetyltransf_1"/>
    <property type="match status" value="1"/>
</dbReference>
<keyword evidence="8" id="KW-1185">Reference proteome</keyword>
<keyword evidence="3 7" id="KW-0808">Transferase</keyword>
<dbReference type="PANTHER" id="PTHR43420:SF44">
    <property type="entry name" value="ACETYLTRANSFERASE YPEA"/>
    <property type="match status" value="1"/>
</dbReference>
<protein>
    <recommendedName>
        <fullName evidence="5">[Ribosomal protein bS18]-alanine N-acetyltransferase</fullName>
        <ecNumber evidence="5">2.3.1.266</ecNumber>
    </recommendedName>
</protein>
<evidence type="ECO:0000256" key="2">
    <source>
        <dbReference type="ARBA" id="ARBA00022490"/>
    </source>
</evidence>
<gene>
    <name evidence="7" type="ORF">SAMN05660235_02445</name>
</gene>
<evidence type="ECO:0000313" key="7">
    <source>
        <dbReference type="EMBL" id="SDF70009.1"/>
    </source>
</evidence>
<dbReference type="GO" id="GO:0005737">
    <property type="term" value="C:cytoplasm"/>
    <property type="evidence" value="ECO:0007669"/>
    <property type="project" value="UniProtKB-SubCell"/>
</dbReference>
<keyword evidence="4" id="KW-0012">Acyltransferase</keyword>
<dbReference type="PROSITE" id="PS51186">
    <property type="entry name" value="GNAT"/>
    <property type="match status" value="1"/>
</dbReference>
<dbReference type="NCBIfam" id="TIGR01575">
    <property type="entry name" value="rimI"/>
    <property type="match status" value="1"/>
</dbReference>
<dbReference type="GO" id="GO:0008999">
    <property type="term" value="F:protein-N-terminal-alanine acetyltransferase activity"/>
    <property type="evidence" value="ECO:0007669"/>
    <property type="project" value="UniProtKB-EC"/>
</dbReference>
<evidence type="ECO:0000256" key="1">
    <source>
        <dbReference type="ARBA" id="ARBA00005395"/>
    </source>
</evidence>
<dbReference type="AlphaFoldDB" id="A0A1G7N9G3"/>
<dbReference type="InterPro" id="IPR050680">
    <property type="entry name" value="YpeA/RimI_acetyltransf"/>
</dbReference>
<accession>A0A1G7N9G3</accession>
<comment type="similarity">
    <text evidence="1 5">Belongs to the acetyltransferase family. RimI subfamily.</text>
</comment>
<dbReference type="Gene3D" id="3.40.630.30">
    <property type="match status" value="1"/>
</dbReference>
<evidence type="ECO:0000259" key="6">
    <source>
        <dbReference type="PROSITE" id="PS51186"/>
    </source>
</evidence>
<comment type="function">
    <text evidence="5">Acetylates the N-terminal alanine of ribosomal protein bS18.</text>
</comment>
<dbReference type="EC" id="2.3.1.266" evidence="5"/>
<dbReference type="STRING" id="1123285.SAMN05660235_02445"/>
<name>A0A1G7N9G3_9FIRM</name>
<dbReference type="SUPFAM" id="SSF55729">
    <property type="entry name" value="Acyl-CoA N-acyltransferases (Nat)"/>
    <property type="match status" value="1"/>
</dbReference>
<dbReference type="InterPro" id="IPR000182">
    <property type="entry name" value="GNAT_dom"/>
</dbReference>
<evidence type="ECO:0000313" key="8">
    <source>
        <dbReference type="Proteomes" id="UP000243333"/>
    </source>
</evidence>
<evidence type="ECO:0000256" key="4">
    <source>
        <dbReference type="ARBA" id="ARBA00023315"/>
    </source>
</evidence>
<dbReference type="CDD" id="cd04301">
    <property type="entry name" value="NAT_SF"/>
    <property type="match status" value="1"/>
</dbReference>
<dbReference type="InterPro" id="IPR006464">
    <property type="entry name" value="AcTrfase_RimI/Ard1"/>
</dbReference>
<organism evidence="7 8">
    <name type="scientific">Sporolituus thermophilus DSM 23256</name>
    <dbReference type="NCBI Taxonomy" id="1123285"/>
    <lineage>
        <taxon>Bacteria</taxon>
        <taxon>Bacillati</taxon>
        <taxon>Bacillota</taxon>
        <taxon>Negativicutes</taxon>
        <taxon>Selenomonadales</taxon>
        <taxon>Sporomusaceae</taxon>
        <taxon>Sporolituus</taxon>
    </lineage>
</organism>
<comment type="catalytic activity">
    <reaction evidence="5">
        <text>N-terminal L-alanyl-[ribosomal protein bS18] + acetyl-CoA = N-terminal N(alpha)-acetyl-L-alanyl-[ribosomal protein bS18] + CoA + H(+)</text>
        <dbReference type="Rhea" id="RHEA:43756"/>
        <dbReference type="Rhea" id="RHEA-COMP:10676"/>
        <dbReference type="Rhea" id="RHEA-COMP:10677"/>
        <dbReference type="ChEBI" id="CHEBI:15378"/>
        <dbReference type="ChEBI" id="CHEBI:57287"/>
        <dbReference type="ChEBI" id="CHEBI:57288"/>
        <dbReference type="ChEBI" id="CHEBI:64718"/>
        <dbReference type="ChEBI" id="CHEBI:83683"/>
        <dbReference type="EC" id="2.3.1.266"/>
    </reaction>
</comment>
<dbReference type="EMBL" id="FNBU01000022">
    <property type="protein sequence ID" value="SDF70009.1"/>
    <property type="molecule type" value="Genomic_DNA"/>
</dbReference>
<proteinExistence type="inferred from homology"/>
<dbReference type="PANTHER" id="PTHR43420">
    <property type="entry name" value="ACETYLTRANSFERASE"/>
    <property type="match status" value="1"/>
</dbReference>